<reference evidence="9" key="1">
    <citation type="submission" date="2016-10" db="EMBL/GenBank/DDBJ databases">
        <authorList>
            <person name="Benchimol M."/>
            <person name="Almeida L.G."/>
            <person name="Vasconcelos A.T."/>
            <person name="Perreira-Neves A."/>
            <person name="Rosa I.A."/>
            <person name="Tasca T."/>
            <person name="Bogo M.R."/>
            <person name="de Souza W."/>
        </authorList>
    </citation>
    <scope>NUCLEOTIDE SEQUENCE [LARGE SCALE GENOMIC DNA]</scope>
    <source>
        <strain evidence="9">K</strain>
    </source>
</reference>
<comment type="similarity">
    <text evidence="2">Belongs to the TTC30/dfy-1/fleer family.</text>
</comment>
<gene>
    <name evidence="9" type="ORF">TRFO_22719</name>
</gene>
<dbReference type="VEuPathDB" id="TrichDB:TRFO_22719"/>
<protein>
    <submittedName>
        <fullName evidence="9">TPR Domain containing protein</fullName>
    </submittedName>
</protein>
<dbReference type="OrthoDB" id="10249577at2759"/>
<dbReference type="GO" id="GO:0120170">
    <property type="term" value="F:intraciliary transport particle B binding"/>
    <property type="evidence" value="ECO:0007669"/>
    <property type="project" value="TreeGrafter"/>
</dbReference>
<evidence type="ECO:0000256" key="4">
    <source>
        <dbReference type="ARBA" id="ARBA00022794"/>
    </source>
</evidence>
<evidence type="ECO:0000256" key="1">
    <source>
        <dbReference type="ARBA" id="ARBA00004138"/>
    </source>
</evidence>
<dbReference type="Gene3D" id="1.25.40.10">
    <property type="entry name" value="Tetratricopeptide repeat domain"/>
    <property type="match status" value="1"/>
</dbReference>
<evidence type="ECO:0000256" key="7">
    <source>
        <dbReference type="ARBA" id="ARBA00023273"/>
    </source>
</evidence>
<dbReference type="Proteomes" id="UP000179807">
    <property type="component" value="Unassembled WGS sequence"/>
</dbReference>
<dbReference type="SMART" id="SM00028">
    <property type="entry name" value="TPR"/>
    <property type="match status" value="3"/>
</dbReference>
<keyword evidence="10" id="KW-1185">Reference proteome</keyword>
<dbReference type="InterPro" id="IPR039941">
    <property type="entry name" value="TT30"/>
</dbReference>
<keyword evidence="3" id="KW-0677">Repeat</keyword>
<evidence type="ECO:0000256" key="3">
    <source>
        <dbReference type="ARBA" id="ARBA00022737"/>
    </source>
</evidence>
<feature type="repeat" description="TPR" evidence="8">
    <location>
        <begin position="38"/>
        <end position="71"/>
    </location>
</feature>
<dbReference type="SUPFAM" id="SSF48452">
    <property type="entry name" value="TPR-like"/>
    <property type="match status" value="2"/>
</dbReference>
<name>A0A1J4KB46_9EUKA</name>
<organism evidence="9 10">
    <name type="scientific">Tritrichomonas foetus</name>
    <dbReference type="NCBI Taxonomy" id="1144522"/>
    <lineage>
        <taxon>Eukaryota</taxon>
        <taxon>Metamonada</taxon>
        <taxon>Parabasalia</taxon>
        <taxon>Tritrichomonadida</taxon>
        <taxon>Tritrichomonadidae</taxon>
        <taxon>Tritrichomonas</taxon>
    </lineage>
</organism>
<dbReference type="Pfam" id="PF14559">
    <property type="entry name" value="TPR_19"/>
    <property type="match status" value="1"/>
</dbReference>
<evidence type="ECO:0000256" key="8">
    <source>
        <dbReference type="PROSITE-ProRule" id="PRU00339"/>
    </source>
</evidence>
<dbReference type="GeneID" id="94837422"/>
<dbReference type="GO" id="GO:0030992">
    <property type="term" value="C:intraciliary transport particle B"/>
    <property type="evidence" value="ECO:0007669"/>
    <property type="project" value="TreeGrafter"/>
</dbReference>
<comment type="caution">
    <text evidence="9">The sequence shown here is derived from an EMBL/GenBank/DDBJ whole genome shotgun (WGS) entry which is preliminary data.</text>
</comment>
<keyword evidence="6" id="KW-0969">Cilium</keyword>
<dbReference type="InterPro" id="IPR019734">
    <property type="entry name" value="TPR_rpt"/>
</dbReference>
<dbReference type="InterPro" id="IPR011990">
    <property type="entry name" value="TPR-like_helical_dom_sf"/>
</dbReference>
<evidence type="ECO:0000256" key="5">
    <source>
        <dbReference type="ARBA" id="ARBA00022803"/>
    </source>
</evidence>
<dbReference type="PROSITE" id="PS50005">
    <property type="entry name" value="TPR"/>
    <property type="match status" value="1"/>
</dbReference>
<dbReference type="GO" id="GO:0042073">
    <property type="term" value="P:intraciliary transport"/>
    <property type="evidence" value="ECO:0007669"/>
    <property type="project" value="TreeGrafter"/>
</dbReference>
<dbReference type="RefSeq" id="XP_068361777.1">
    <property type="nucleotide sequence ID" value="XM_068502718.1"/>
</dbReference>
<keyword evidence="5 8" id="KW-0802">TPR repeat</keyword>
<dbReference type="EMBL" id="MLAK01000661">
    <property type="protein sequence ID" value="OHT08641.1"/>
    <property type="molecule type" value="Genomic_DNA"/>
</dbReference>
<keyword evidence="7" id="KW-0966">Cell projection</keyword>
<dbReference type="GO" id="GO:0005879">
    <property type="term" value="C:axonemal microtubule"/>
    <property type="evidence" value="ECO:0007669"/>
    <property type="project" value="TreeGrafter"/>
</dbReference>
<keyword evidence="4" id="KW-0970">Cilium biogenesis/degradation</keyword>
<evidence type="ECO:0000256" key="6">
    <source>
        <dbReference type="ARBA" id="ARBA00023069"/>
    </source>
</evidence>
<accession>A0A1J4KB46</accession>
<dbReference type="PANTHER" id="PTHR20931:SF0">
    <property type="entry name" value="TETRATRICOPEPTIDE REPEAT PROTEIN 30"/>
    <property type="match status" value="1"/>
</dbReference>
<dbReference type="AlphaFoldDB" id="A0A1J4KB46"/>
<evidence type="ECO:0000256" key="2">
    <source>
        <dbReference type="ARBA" id="ARBA00009522"/>
    </source>
</evidence>
<comment type="subcellular location">
    <subcellularLocation>
        <location evidence="1">Cell projection</location>
        <location evidence="1">Cilium</location>
    </subcellularLocation>
</comment>
<sequence length="643" mass="74286">MLAGDNASRTIYTLIGDENYTEALKILENELHSFPDSTAIHSLIAYCYYQTDEFQKATQSYAKLVQLNPNNDQYKLLHAQCLYKTEQYYDAMRVSFGVQSPELKSKTSILQAAIRYAENDIQSSKSILTECDQENEDIMIDQAVVLYKEDRFEEALEKYNEIKRLHGFLPEVAYCIALCYYRLNRFNEAITAIAEIKANCSRTNPELLRSITGENIDFNLIGSTKKVQELFLVETFNLLSAIEFDQKHYREAKDALAELPSRSVEDLDPISLHNTALITMDEDPSGAFSKLTFLLSQQPPLSETFRNLLLGYCKYEYYSYAADLLGENTELAMTTMGQPMLDFLEAVLLCGSSKEESYRKFDELCKSKAEILRRLMKQIDEARVTQDETQQTQLTIEFQATVDELIPVLMFQAKIFWDLGNYQLVELLLMKYMDFCLDNRTWKLNLAHTYFMQPNKTLEAIQWYEPLVLGEQNLLDIEAILVANLCVSYVMTDQNSLADSLINRVTDEEAQKVKDDPNAKLYHLSIIHLVIGTLYCAHKNFEFGIDYVFRAFTPMHSKLNPDTWFYAKKCLLEVIRCIAMRSYIMPDETYDKIMKFLDEVDKNGKTIESIIDMTLNVEDAHESQTISFEARTIKAMFIKLLQF</sequence>
<evidence type="ECO:0000313" key="10">
    <source>
        <dbReference type="Proteomes" id="UP000179807"/>
    </source>
</evidence>
<evidence type="ECO:0000313" key="9">
    <source>
        <dbReference type="EMBL" id="OHT08641.1"/>
    </source>
</evidence>
<dbReference type="PANTHER" id="PTHR20931">
    <property type="entry name" value="TETRATRICOPEPTIDE REPEAT PROTEIN 30"/>
    <property type="match status" value="1"/>
</dbReference>
<proteinExistence type="inferred from homology"/>